<evidence type="ECO:0000256" key="1">
    <source>
        <dbReference type="SAM" id="MobiDB-lite"/>
    </source>
</evidence>
<keyword evidence="4" id="KW-1185">Reference proteome</keyword>
<dbReference type="InterPro" id="IPR045820">
    <property type="entry name" value="CLEC16A/TT9_C"/>
</dbReference>
<protein>
    <recommendedName>
        <fullName evidence="2">CLEC16A/TT9 C-terminal domain-containing protein</fullName>
    </recommendedName>
</protein>
<proteinExistence type="predicted"/>
<dbReference type="Pfam" id="PF19439">
    <property type="entry name" value="CLEC16A_C"/>
    <property type="match status" value="1"/>
</dbReference>
<dbReference type="EMBL" id="CAJPIN010044820">
    <property type="protein sequence ID" value="CAG2065595.1"/>
    <property type="molecule type" value="Genomic_DNA"/>
</dbReference>
<gene>
    <name evidence="3" type="ORF">TPAB3V08_LOCUS12539</name>
</gene>
<feature type="compositionally biased region" description="Basic and acidic residues" evidence="1">
    <location>
        <begin position="124"/>
        <end position="135"/>
    </location>
</feature>
<sequence>MAANQRLSKGRIKARQKKMHMIARLLDLPSNALPCPSPPVYNLLAHRHIDGATQTLTFFWCFSPMLIGYKNNPRVSGTNARRRLSLQKVFCACLAGRLSRDGVHHRPLFTVNKVPGFAAAMRRESLTPGKPRGDSQGESWDLVFVK</sequence>
<evidence type="ECO:0000259" key="2">
    <source>
        <dbReference type="Pfam" id="PF19439"/>
    </source>
</evidence>
<organism evidence="3 4">
    <name type="scientific">Timema podura</name>
    <name type="common">Walking stick</name>
    <dbReference type="NCBI Taxonomy" id="61482"/>
    <lineage>
        <taxon>Eukaryota</taxon>
        <taxon>Metazoa</taxon>
        <taxon>Ecdysozoa</taxon>
        <taxon>Arthropoda</taxon>
        <taxon>Hexapoda</taxon>
        <taxon>Insecta</taxon>
        <taxon>Pterygota</taxon>
        <taxon>Neoptera</taxon>
        <taxon>Polyneoptera</taxon>
        <taxon>Phasmatodea</taxon>
        <taxon>Timematodea</taxon>
        <taxon>Timematoidea</taxon>
        <taxon>Timematidae</taxon>
        <taxon>Timema</taxon>
    </lineage>
</organism>
<dbReference type="Proteomes" id="UP001153148">
    <property type="component" value="Unassembled WGS sequence"/>
</dbReference>
<comment type="caution">
    <text evidence="3">The sequence shown here is derived from an EMBL/GenBank/DDBJ whole genome shotgun (WGS) entry which is preliminary data.</text>
</comment>
<name>A0ABN7PET6_TIMPD</name>
<evidence type="ECO:0000313" key="3">
    <source>
        <dbReference type="EMBL" id="CAG2065595.1"/>
    </source>
</evidence>
<evidence type="ECO:0000313" key="4">
    <source>
        <dbReference type="Proteomes" id="UP001153148"/>
    </source>
</evidence>
<feature type="domain" description="CLEC16A/TT9 C-terminal" evidence="2">
    <location>
        <begin position="3"/>
        <end position="30"/>
    </location>
</feature>
<feature type="region of interest" description="Disordered" evidence="1">
    <location>
        <begin position="124"/>
        <end position="146"/>
    </location>
</feature>
<accession>A0ABN7PET6</accession>
<reference evidence="3" key="1">
    <citation type="submission" date="2021-03" db="EMBL/GenBank/DDBJ databases">
        <authorList>
            <person name="Tran Van P."/>
        </authorList>
    </citation>
    <scope>NUCLEOTIDE SEQUENCE</scope>
</reference>